<dbReference type="EMBL" id="KE524547">
    <property type="protein sequence ID" value="KFB35464.1"/>
    <property type="molecule type" value="Genomic_DNA"/>
</dbReference>
<reference evidence="1 3" key="1">
    <citation type="journal article" date="2014" name="BMC Genomics">
        <title>Genome sequence of Anopheles sinensis provides insight into genetics basis of mosquito competence for malaria parasites.</title>
        <authorList>
            <person name="Zhou D."/>
            <person name="Zhang D."/>
            <person name="Ding G."/>
            <person name="Shi L."/>
            <person name="Hou Q."/>
            <person name="Ye Y."/>
            <person name="Xu Y."/>
            <person name="Zhou H."/>
            <person name="Xiong C."/>
            <person name="Li S."/>
            <person name="Yu J."/>
            <person name="Hong S."/>
            <person name="Yu X."/>
            <person name="Zou P."/>
            <person name="Chen C."/>
            <person name="Chang X."/>
            <person name="Wang W."/>
            <person name="Lv Y."/>
            <person name="Sun Y."/>
            <person name="Ma L."/>
            <person name="Shen B."/>
            <person name="Zhu C."/>
        </authorList>
    </citation>
    <scope>NUCLEOTIDE SEQUENCE [LARGE SCALE GENOMIC DNA]</scope>
</reference>
<name>A0A084VBX0_ANOSI</name>
<dbReference type="VEuPathDB" id="VectorBase:ASIC002217"/>
<keyword evidence="3" id="KW-1185">Reference proteome</keyword>
<dbReference type="Proteomes" id="UP000030765">
    <property type="component" value="Unassembled WGS sequence"/>
</dbReference>
<organism evidence="1">
    <name type="scientific">Anopheles sinensis</name>
    <name type="common">Mosquito</name>
    <dbReference type="NCBI Taxonomy" id="74873"/>
    <lineage>
        <taxon>Eukaryota</taxon>
        <taxon>Metazoa</taxon>
        <taxon>Ecdysozoa</taxon>
        <taxon>Arthropoda</taxon>
        <taxon>Hexapoda</taxon>
        <taxon>Insecta</taxon>
        <taxon>Pterygota</taxon>
        <taxon>Neoptera</taxon>
        <taxon>Endopterygota</taxon>
        <taxon>Diptera</taxon>
        <taxon>Nematocera</taxon>
        <taxon>Culicoidea</taxon>
        <taxon>Culicidae</taxon>
        <taxon>Anophelinae</taxon>
        <taxon>Anopheles</taxon>
    </lineage>
</organism>
<gene>
    <name evidence="1" type="ORF">ZHAS_00002217</name>
</gene>
<evidence type="ECO:0000313" key="3">
    <source>
        <dbReference type="Proteomes" id="UP000030765"/>
    </source>
</evidence>
<evidence type="ECO:0000313" key="2">
    <source>
        <dbReference type="EnsemblMetazoa" id="ASIC002217-PA"/>
    </source>
</evidence>
<evidence type="ECO:0000313" key="1">
    <source>
        <dbReference type="EMBL" id="KFB35464.1"/>
    </source>
</evidence>
<proteinExistence type="predicted"/>
<dbReference type="AlphaFoldDB" id="A0A084VBX0"/>
<protein>
    <submittedName>
        <fullName evidence="1 2">Uncharacterized protein</fullName>
    </submittedName>
</protein>
<dbReference type="EMBL" id="ATLV01009808">
    <property type="status" value="NOT_ANNOTATED_CDS"/>
    <property type="molecule type" value="Genomic_DNA"/>
</dbReference>
<sequence length="61" mass="6732">MDQNIKLLNNALTKHQTVRVCLRRCLSHKKASPGCACCTILVAYDAGSMFRLGANRNPATR</sequence>
<reference evidence="2" key="2">
    <citation type="submission" date="2020-05" db="UniProtKB">
        <authorList>
            <consortium name="EnsemblMetazoa"/>
        </authorList>
    </citation>
    <scope>IDENTIFICATION</scope>
</reference>
<accession>A0A084VBX0</accession>
<dbReference type="EnsemblMetazoa" id="ASIC002217-RA">
    <property type="protein sequence ID" value="ASIC002217-PA"/>
    <property type="gene ID" value="ASIC002217"/>
</dbReference>